<dbReference type="Gene3D" id="2.40.70.10">
    <property type="entry name" value="Acid Proteases"/>
    <property type="match status" value="1"/>
</dbReference>
<dbReference type="InterPro" id="IPR021109">
    <property type="entry name" value="Peptidase_aspartic_dom_sf"/>
</dbReference>
<evidence type="ECO:0000313" key="2">
    <source>
        <dbReference type="EMBL" id="ALP52970.1"/>
    </source>
</evidence>
<organism evidence="2 3">
    <name type="scientific">Candidatus Tenderia electrophaga</name>
    <dbReference type="NCBI Taxonomy" id="1748243"/>
    <lineage>
        <taxon>Bacteria</taxon>
        <taxon>Pseudomonadati</taxon>
        <taxon>Pseudomonadota</taxon>
        <taxon>Gammaproteobacteria</taxon>
        <taxon>Candidatus Tenderiales</taxon>
        <taxon>Candidatus Tenderiaceae</taxon>
        <taxon>Candidatus Tenderia</taxon>
    </lineage>
</organism>
<dbReference type="EMBL" id="CP013099">
    <property type="protein sequence ID" value="ALP52970.1"/>
    <property type="molecule type" value="Genomic_DNA"/>
</dbReference>
<dbReference type="KEGG" id="tee:Tel_07265"/>
<feature type="domain" description="Retropepsin-like aspartic endopeptidase" evidence="1">
    <location>
        <begin position="14"/>
        <end position="146"/>
    </location>
</feature>
<reference evidence="2" key="1">
    <citation type="submission" date="2015-10" db="EMBL/GenBank/DDBJ databases">
        <title>Description of Candidatus Tenderia electrophaga gen. nov, sp. nov., an Uncultivated Electroautotroph from a Biocathode Enrichment.</title>
        <authorList>
            <person name="Eddie B.J."/>
            <person name="Malanoski A.P."/>
            <person name="Wang Z."/>
            <person name="Hall R.J."/>
            <person name="Oh S.D."/>
            <person name="Heiner C."/>
            <person name="Lin B."/>
            <person name="Strycharz-Glaven S.M."/>
        </authorList>
    </citation>
    <scope>NUCLEOTIDE SEQUENCE [LARGE SCALE GENOMIC DNA]</scope>
    <source>
        <strain evidence="2">NRL1</strain>
    </source>
</reference>
<proteinExistence type="predicted"/>
<dbReference type="Pfam" id="PF05618">
    <property type="entry name" value="Zn_protease"/>
    <property type="match status" value="1"/>
</dbReference>
<dbReference type="AlphaFoldDB" id="A0A0S2TCV9"/>
<sequence>MMKMAPPQDKHTPVGWREWVSLPELGLPWLKAKIDTGARTSALHTFMVEPYLKGGATWVRFGMHPRQHSTEVETFCEAEVIDQRNVTDSGGHTENRYVISTLLKAGELQWPVELTLTNRDNMRFRMLLGRTAMAGRLLVRPDASFLLGKPDPAALDWDET</sequence>
<name>A0A0S2TCV9_9GAMM</name>
<evidence type="ECO:0000313" key="3">
    <source>
        <dbReference type="Proteomes" id="UP000055136"/>
    </source>
</evidence>
<dbReference type="PANTHER" id="PTHR38037:SF1">
    <property type="entry name" value="ATP-DEPENDENT ZINC PROTEASE DOMAIN-CONTAINING PROTEIN-RELATED"/>
    <property type="match status" value="1"/>
</dbReference>
<gene>
    <name evidence="2" type="ORF">Tel_07265</name>
</gene>
<dbReference type="STRING" id="1748243.Tel_07265"/>
<dbReference type="PANTHER" id="PTHR38037">
    <property type="entry name" value="ZN_PROTEASE DOMAIN-CONTAINING PROTEIN"/>
    <property type="match status" value="1"/>
</dbReference>
<protein>
    <submittedName>
        <fullName evidence="2">Ribosomal protein S6 modification protein</fullName>
    </submittedName>
</protein>
<dbReference type="SUPFAM" id="SSF50630">
    <property type="entry name" value="Acid proteases"/>
    <property type="match status" value="1"/>
</dbReference>
<evidence type="ECO:0000259" key="1">
    <source>
        <dbReference type="Pfam" id="PF05618"/>
    </source>
</evidence>
<accession>A0A0S2TCV9</accession>
<keyword evidence="3" id="KW-1185">Reference proteome</keyword>
<dbReference type="InterPro" id="IPR008503">
    <property type="entry name" value="Asp_endopeptidase"/>
</dbReference>
<dbReference type="Proteomes" id="UP000055136">
    <property type="component" value="Chromosome"/>
</dbReference>